<dbReference type="Pfam" id="PF07686">
    <property type="entry name" value="V-set"/>
    <property type="match status" value="1"/>
</dbReference>
<dbReference type="SMART" id="SM00409">
    <property type="entry name" value="IG"/>
    <property type="match status" value="1"/>
</dbReference>
<comment type="similarity">
    <text evidence="9">Belongs to the immunoglobulin superfamily. TIM family.</text>
</comment>
<reference evidence="13" key="2">
    <citation type="submission" date="2025-08" db="UniProtKB">
        <authorList>
            <consortium name="Ensembl"/>
        </authorList>
    </citation>
    <scope>IDENTIFICATION</scope>
</reference>
<proteinExistence type="inferred from homology"/>
<dbReference type="OrthoDB" id="434099at2759"/>
<keyword evidence="14" id="KW-1185">Reference proteome</keyword>
<feature type="domain" description="Fibronectin type-III" evidence="12">
    <location>
        <begin position="135"/>
        <end position="232"/>
    </location>
</feature>
<dbReference type="RefSeq" id="XP_024919021.1">
    <property type="nucleotide sequence ID" value="XM_025063253.1"/>
</dbReference>
<keyword evidence="5" id="KW-0472">Membrane</keyword>
<feature type="chain" id="PRO_5018166456" evidence="10">
    <location>
        <begin position="26"/>
        <end position="234"/>
    </location>
</feature>
<sequence>MTPWGARFLPLCGSLLFLLQDHVSSGNIIAAVGTDVTLRCNYDAQKYGRLYGCWGRGAIPSRGCANEVIRSDGISVVSRQSERYLLMGDIVEGDVSLTIRQVEESDSGIYGCRVEIPGWFNDHKHEQKLTVVAVPPSPLKVEVKEVKERTVTVQWSPVFNGGRPITSYMVQLKNNQAFWNTAVVTELHNPALTQVMLMGLRPAKTYNLRMFAHNIIGQSNSSNVLTITTKEAGT</sequence>
<keyword evidence="2" id="KW-0812">Transmembrane</keyword>
<dbReference type="InParanoid" id="A0A3P8WAK7"/>
<keyword evidence="3 10" id="KW-0732">Signal</keyword>
<keyword evidence="6" id="KW-1015">Disulfide bond</keyword>
<dbReference type="AlphaFoldDB" id="A0A3P8WAK7"/>
<keyword evidence="4" id="KW-1133">Transmembrane helix</keyword>
<dbReference type="GeneID" id="103391222"/>
<evidence type="ECO:0000256" key="9">
    <source>
        <dbReference type="ARBA" id="ARBA00038203"/>
    </source>
</evidence>
<evidence type="ECO:0000313" key="13">
    <source>
        <dbReference type="Ensembl" id="ENSCSEP00000024498.1"/>
    </source>
</evidence>
<evidence type="ECO:0000313" key="14">
    <source>
        <dbReference type="Proteomes" id="UP000265120"/>
    </source>
</evidence>
<evidence type="ECO:0000256" key="4">
    <source>
        <dbReference type="ARBA" id="ARBA00022989"/>
    </source>
</evidence>
<accession>A0A3P8WAK7</accession>
<keyword evidence="7" id="KW-0325">Glycoprotein</keyword>
<dbReference type="GO" id="GO:0043277">
    <property type="term" value="P:apoptotic cell clearance"/>
    <property type="evidence" value="ECO:0007669"/>
    <property type="project" value="TreeGrafter"/>
</dbReference>
<dbReference type="GO" id="GO:0016020">
    <property type="term" value="C:membrane"/>
    <property type="evidence" value="ECO:0007669"/>
    <property type="project" value="UniProtKB-SubCell"/>
</dbReference>
<evidence type="ECO:0000256" key="6">
    <source>
        <dbReference type="ARBA" id="ARBA00023157"/>
    </source>
</evidence>
<dbReference type="CDD" id="cd00063">
    <property type="entry name" value="FN3"/>
    <property type="match status" value="1"/>
</dbReference>
<dbReference type="GO" id="GO:0001786">
    <property type="term" value="F:phosphatidylserine binding"/>
    <property type="evidence" value="ECO:0007669"/>
    <property type="project" value="TreeGrafter"/>
</dbReference>
<dbReference type="KEGG" id="csem:103391222"/>
<reference evidence="13 14" key="1">
    <citation type="journal article" date="2014" name="Nat. Genet.">
        <title>Whole-genome sequence of a flatfish provides insights into ZW sex chromosome evolution and adaptation to a benthic lifestyle.</title>
        <authorList>
            <person name="Chen S."/>
            <person name="Zhang G."/>
            <person name="Shao C."/>
            <person name="Huang Q."/>
            <person name="Liu G."/>
            <person name="Zhang P."/>
            <person name="Song W."/>
            <person name="An N."/>
            <person name="Chalopin D."/>
            <person name="Volff J.N."/>
            <person name="Hong Y."/>
            <person name="Li Q."/>
            <person name="Sha Z."/>
            <person name="Zhou H."/>
            <person name="Xie M."/>
            <person name="Yu Q."/>
            <person name="Liu Y."/>
            <person name="Xiang H."/>
            <person name="Wang N."/>
            <person name="Wu K."/>
            <person name="Yang C."/>
            <person name="Zhou Q."/>
            <person name="Liao X."/>
            <person name="Yang L."/>
            <person name="Hu Q."/>
            <person name="Zhang J."/>
            <person name="Meng L."/>
            <person name="Jin L."/>
            <person name="Tian Y."/>
            <person name="Lian J."/>
            <person name="Yang J."/>
            <person name="Miao G."/>
            <person name="Liu S."/>
            <person name="Liang Z."/>
            <person name="Yan F."/>
            <person name="Li Y."/>
            <person name="Sun B."/>
            <person name="Zhang H."/>
            <person name="Zhang J."/>
            <person name="Zhu Y."/>
            <person name="Du M."/>
            <person name="Zhao Y."/>
            <person name="Schartl M."/>
            <person name="Tang Q."/>
            <person name="Wang J."/>
        </authorList>
    </citation>
    <scope>NUCLEOTIDE SEQUENCE</scope>
</reference>
<dbReference type="Ensembl" id="ENSCSET00000024829.1">
    <property type="protein sequence ID" value="ENSCSEP00000024498.1"/>
    <property type="gene ID" value="ENSCSEG00000015652.1"/>
</dbReference>
<dbReference type="SMART" id="SM00060">
    <property type="entry name" value="FN3"/>
    <property type="match status" value="1"/>
</dbReference>
<dbReference type="InterPro" id="IPR007110">
    <property type="entry name" value="Ig-like_dom"/>
</dbReference>
<dbReference type="FunFam" id="2.60.40.10:FF:000774">
    <property type="entry name" value="Hepatitis A virus cellular receptor 1"/>
    <property type="match status" value="1"/>
</dbReference>
<dbReference type="Gene3D" id="2.60.40.10">
    <property type="entry name" value="Immunoglobulins"/>
    <property type="match status" value="2"/>
</dbReference>
<dbReference type="KEGG" id="csem:103391223"/>
<reference evidence="13" key="3">
    <citation type="submission" date="2025-09" db="UniProtKB">
        <authorList>
            <consortium name="Ensembl"/>
        </authorList>
    </citation>
    <scope>IDENTIFICATION</scope>
</reference>
<dbReference type="SUPFAM" id="SSF48726">
    <property type="entry name" value="Immunoglobulin"/>
    <property type="match status" value="1"/>
</dbReference>
<dbReference type="InterPro" id="IPR003599">
    <property type="entry name" value="Ig_sub"/>
</dbReference>
<evidence type="ECO:0000259" key="11">
    <source>
        <dbReference type="PROSITE" id="PS50835"/>
    </source>
</evidence>
<name>A0A3P8WAK7_CYNSE</name>
<dbReference type="PANTHER" id="PTHR46608:SF3">
    <property type="entry name" value="T-CELL IMMUNOGLOBULIN AND MUCIN DOMAIN-CONTAINING PROTEIN 4"/>
    <property type="match status" value="1"/>
</dbReference>
<dbReference type="InterPro" id="IPR036179">
    <property type="entry name" value="Ig-like_dom_sf"/>
</dbReference>
<evidence type="ECO:0000256" key="10">
    <source>
        <dbReference type="SAM" id="SignalP"/>
    </source>
</evidence>
<evidence type="ECO:0000256" key="2">
    <source>
        <dbReference type="ARBA" id="ARBA00022692"/>
    </source>
</evidence>
<dbReference type="PROSITE" id="PS50853">
    <property type="entry name" value="FN3"/>
    <property type="match status" value="1"/>
</dbReference>
<evidence type="ECO:0000256" key="5">
    <source>
        <dbReference type="ARBA" id="ARBA00023136"/>
    </source>
</evidence>
<comment type="subcellular location">
    <subcellularLocation>
        <location evidence="1">Membrane</location>
        <topology evidence="1">Single-pass type I membrane protein</topology>
    </subcellularLocation>
</comment>
<dbReference type="PROSITE" id="PS50835">
    <property type="entry name" value="IG_LIKE"/>
    <property type="match status" value="1"/>
</dbReference>
<dbReference type="RefSeq" id="XP_008325621.1">
    <property type="nucleotide sequence ID" value="XM_008327399.3"/>
</dbReference>
<dbReference type="PANTHER" id="PTHR46608">
    <property type="entry name" value="T-CELL IMMUNOGLOBULIN AND MUCIN DOMAIN-CONTAINING PROTEIN 4"/>
    <property type="match status" value="1"/>
</dbReference>
<evidence type="ECO:0000256" key="3">
    <source>
        <dbReference type="ARBA" id="ARBA00022729"/>
    </source>
</evidence>
<organism evidence="13 14">
    <name type="scientific">Cynoglossus semilaevis</name>
    <name type="common">Tongue sole</name>
    <dbReference type="NCBI Taxonomy" id="244447"/>
    <lineage>
        <taxon>Eukaryota</taxon>
        <taxon>Metazoa</taxon>
        <taxon>Chordata</taxon>
        <taxon>Craniata</taxon>
        <taxon>Vertebrata</taxon>
        <taxon>Euteleostomi</taxon>
        <taxon>Actinopterygii</taxon>
        <taxon>Neopterygii</taxon>
        <taxon>Teleostei</taxon>
        <taxon>Neoteleostei</taxon>
        <taxon>Acanthomorphata</taxon>
        <taxon>Carangaria</taxon>
        <taxon>Pleuronectiformes</taxon>
        <taxon>Pleuronectoidei</taxon>
        <taxon>Cynoglossidae</taxon>
        <taxon>Cynoglossinae</taxon>
        <taxon>Cynoglossus</taxon>
    </lineage>
</organism>
<evidence type="ECO:0000259" key="12">
    <source>
        <dbReference type="PROSITE" id="PS50853"/>
    </source>
</evidence>
<dbReference type="GeneID" id="103391223"/>
<evidence type="ECO:0000256" key="7">
    <source>
        <dbReference type="ARBA" id="ARBA00023180"/>
    </source>
</evidence>
<dbReference type="GO" id="GO:0060097">
    <property type="term" value="P:cytoskeletal rearrangement involved in phagocytosis, engulfment"/>
    <property type="evidence" value="ECO:0007669"/>
    <property type="project" value="TreeGrafter"/>
</dbReference>
<dbReference type="GeneTree" id="ENSGT00940000163509"/>
<dbReference type="InterPro" id="IPR013783">
    <property type="entry name" value="Ig-like_fold"/>
</dbReference>
<dbReference type="InterPro" id="IPR013106">
    <property type="entry name" value="Ig_V-set"/>
</dbReference>
<dbReference type="InterPro" id="IPR036116">
    <property type="entry name" value="FN3_sf"/>
</dbReference>
<dbReference type="SUPFAM" id="SSF49265">
    <property type="entry name" value="Fibronectin type III"/>
    <property type="match status" value="1"/>
</dbReference>
<evidence type="ECO:0000256" key="1">
    <source>
        <dbReference type="ARBA" id="ARBA00004479"/>
    </source>
</evidence>
<dbReference type="Pfam" id="PF00041">
    <property type="entry name" value="fn3"/>
    <property type="match status" value="1"/>
</dbReference>
<dbReference type="STRING" id="244447.ENSCSEP00000024498"/>
<evidence type="ECO:0000256" key="8">
    <source>
        <dbReference type="ARBA" id="ARBA00023319"/>
    </source>
</evidence>
<keyword evidence="8" id="KW-0393">Immunoglobulin domain</keyword>
<feature type="signal peptide" evidence="10">
    <location>
        <begin position="1"/>
        <end position="25"/>
    </location>
</feature>
<feature type="domain" description="Ig-like" evidence="11">
    <location>
        <begin position="10"/>
        <end position="130"/>
    </location>
</feature>
<protein>
    <submittedName>
        <fullName evidence="13">T-cell immunoglobulin and mucin domain-containing protein 4-like</fullName>
    </submittedName>
</protein>
<dbReference type="InterPro" id="IPR003961">
    <property type="entry name" value="FN3_dom"/>
</dbReference>
<dbReference type="Proteomes" id="UP000265120">
    <property type="component" value="Chromosome 15"/>
</dbReference>